<dbReference type="AlphaFoldDB" id="A0A1S1NYN5"/>
<evidence type="ECO:0000259" key="7">
    <source>
        <dbReference type="Pfam" id="PF13860"/>
    </source>
</evidence>
<dbReference type="InterPro" id="IPR025963">
    <property type="entry name" value="FLgD_Tudor"/>
</dbReference>
<evidence type="ECO:0000256" key="4">
    <source>
        <dbReference type="ARBA" id="ARBA00024746"/>
    </source>
</evidence>
<comment type="function">
    <text evidence="4 5">Required for flagellar hook formation. May act as a scaffolding protein.</text>
</comment>
<dbReference type="Gene3D" id="2.30.30.910">
    <property type="match status" value="1"/>
</dbReference>
<comment type="similarity">
    <text evidence="1 5">Belongs to the FlgD family.</text>
</comment>
<evidence type="ECO:0000256" key="2">
    <source>
        <dbReference type="ARBA" id="ARBA00016013"/>
    </source>
</evidence>
<accession>A0A1S1NYN5</accession>
<organism evidence="9 10">
    <name type="scientific">Methylorubrum extorquens</name>
    <name type="common">Methylobacterium dichloromethanicum</name>
    <name type="synonym">Methylobacterium extorquens</name>
    <dbReference type="NCBI Taxonomy" id="408"/>
    <lineage>
        <taxon>Bacteria</taxon>
        <taxon>Pseudomonadati</taxon>
        <taxon>Pseudomonadota</taxon>
        <taxon>Alphaproteobacteria</taxon>
        <taxon>Hyphomicrobiales</taxon>
        <taxon>Methylobacteriaceae</taxon>
        <taxon>Methylorubrum</taxon>
    </lineage>
</organism>
<dbReference type="Proteomes" id="UP000180215">
    <property type="component" value="Unassembled WGS sequence"/>
</dbReference>
<feature type="region of interest" description="Disordered" evidence="6">
    <location>
        <begin position="1"/>
        <end position="21"/>
    </location>
</feature>
<dbReference type="Gene3D" id="2.60.40.4070">
    <property type="match status" value="1"/>
</dbReference>
<keyword evidence="9" id="KW-0966">Cell projection</keyword>
<evidence type="ECO:0000256" key="5">
    <source>
        <dbReference type="RuleBase" id="RU362076"/>
    </source>
</evidence>
<feature type="domain" description="FlgD Tudor-like" evidence="8">
    <location>
        <begin position="89"/>
        <end position="219"/>
    </location>
</feature>
<dbReference type="Pfam" id="PF03963">
    <property type="entry name" value="FlgD"/>
    <property type="match status" value="1"/>
</dbReference>
<evidence type="ECO:0000256" key="6">
    <source>
        <dbReference type="SAM" id="MobiDB-lite"/>
    </source>
</evidence>
<evidence type="ECO:0000259" key="8">
    <source>
        <dbReference type="Pfam" id="PF13861"/>
    </source>
</evidence>
<comment type="caution">
    <text evidence="9">The sequence shown here is derived from an EMBL/GenBank/DDBJ whole genome shotgun (WGS) entry which is preliminary data.</text>
</comment>
<sequence>MAAGITSNTSSTSITGTSAASTTDTKSIAGNFTQFLTLLTTQLKNQNPLDPLDTNQFTQQLVQFAGVEQQLKTNSSLDTILTNSKAASASSASGLIGRTITADGATTDLTNGKATWTLTPDRAAARAVITLKASDGTVVATKTTTLKAGAQPFEWDGTGTSGLSAKDGRYTITVDALDTTGTKVAVDTKVSGVVDGVELSGSEPVLTIGKARVPASSVKTLSAPTT</sequence>
<protein>
    <recommendedName>
        <fullName evidence="2 5">Basal-body rod modification protein FlgD</fullName>
    </recommendedName>
</protein>
<dbReference type="GO" id="GO:0044781">
    <property type="term" value="P:bacterial-type flagellum organization"/>
    <property type="evidence" value="ECO:0007669"/>
    <property type="project" value="UniProtKB-UniRule"/>
</dbReference>
<keyword evidence="9" id="KW-0969">Cilium</keyword>
<evidence type="ECO:0000256" key="1">
    <source>
        <dbReference type="ARBA" id="ARBA00010577"/>
    </source>
</evidence>
<dbReference type="InterPro" id="IPR025965">
    <property type="entry name" value="FlgD/Vpr_Ig-like"/>
</dbReference>
<evidence type="ECO:0000256" key="3">
    <source>
        <dbReference type="ARBA" id="ARBA00022795"/>
    </source>
</evidence>
<keyword evidence="9" id="KW-0282">Flagellum</keyword>
<dbReference type="Pfam" id="PF13860">
    <property type="entry name" value="FlgD_ig"/>
    <property type="match status" value="1"/>
</dbReference>
<gene>
    <name evidence="9" type="ORF">BK022_26285</name>
</gene>
<evidence type="ECO:0000313" key="10">
    <source>
        <dbReference type="Proteomes" id="UP000180215"/>
    </source>
</evidence>
<reference evidence="9 10" key="1">
    <citation type="submission" date="2016-10" db="EMBL/GenBank/DDBJ databases">
        <title>Draft genome sequence of Methylobacterium extorquens CP3, a seed endophyte of Crotalaria pumila with plant growth-promoting and metal tolerance properties.</title>
        <authorList>
            <person name="Sanchez-Lopez A.S."/>
            <person name="Van Hamme J.D."/>
            <person name="Thijs S."/>
            <person name="Mcammond B.M."/>
            <person name="Stevens V."/>
            <person name="Gonzalez-Chavez M.D.C."/>
            <person name="Vangronsveld J."/>
        </authorList>
    </citation>
    <scope>NUCLEOTIDE SEQUENCE [LARGE SCALE GENOMIC DNA]</scope>
    <source>
        <strain evidence="9 10">CP3</strain>
    </source>
</reference>
<evidence type="ECO:0000313" key="9">
    <source>
        <dbReference type="EMBL" id="OHV14510.1"/>
    </source>
</evidence>
<name>A0A1S1NYN5_METEX</name>
<feature type="domain" description="FlgD/Vpr Ig-like" evidence="7">
    <location>
        <begin position="111"/>
        <end position="177"/>
    </location>
</feature>
<dbReference type="InterPro" id="IPR005648">
    <property type="entry name" value="FlgD"/>
</dbReference>
<dbReference type="Pfam" id="PF13861">
    <property type="entry name" value="FLgD_tudor"/>
    <property type="match status" value="1"/>
</dbReference>
<proteinExistence type="inferred from homology"/>
<dbReference type="EMBL" id="MNAO01000576">
    <property type="protein sequence ID" value="OHV14510.1"/>
    <property type="molecule type" value="Genomic_DNA"/>
</dbReference>
<keyword evidence="3 5" id="KW-1005">Bacterial flagellum biogenesis</keyword>